<dbReference type="InterPro" id="IPR031322">
    <property type="entry name" value="Shikimate/glucono_kinase"/>
</dbReference>
<organism evidence="1 2">
    <name type="scientific">Halobacteriovorax marinus (strain ATCC BAA-682 / DSM 15412 / SJ)</name>
    <name type="common">Bacteriovorax marinus</name>
    <dbReference type="NCBI Taxonomy" id="862908"/>
    <lineage>
        <taxon>Bacteria</taxon>
        <taxon>Pseudomonadati</taxon>
        <taxon>Bdellovibrionota</taxon>
        <taxon>Bacteriovoracia</taxon>
        <taxon>Bacteriovoracales</taxon>
        <taxon>Halobacteriovoraceae</taxon>
        <taxon>Halobacteriovorax</taxon>
    </lineage>
</organism>
<dbReference type="AlphaFoldDB" id="E1WYA6"/>
<dbReference type="KEGG" id="bmx:BMS_1071"/>
<dbReference type="Proteomes" id="UP000008963">
    <property type="component" value="Chromosome"/>
</dbReference>
<reference evidence="2" key="1">
    <citation type="journal article" date="2013" name="ISME J.">
        <title>A small predatory core genome in the divergent marine Bacteriovorax marinus SJ and the terrestrial Bdellovibrio bacteriovorus.</title>
        <authorList>
            <person name="Crossman L.C."/>
            <person name="Chen H."/>
            <person name="Cerdeno-Tarraga A.M."/>
            <person name="Brooks K."/>
            <person name="Quail M.A."/>
            <person name="Pineiro S.A."/>
            <person name="Hobley L."/>
            <person name="Sockett R.E."/>
            <person name="Bentley S.D."/>
            <person name="Parkhill J."/>
            <person name="Williams H.N."/>
            <person name="Stine O.C."/>
        </authorList>
    </citation>
    <scope>NUCLEOTIDE SEQUENCE [LARGE SCALE GENOMIC DNA]</scope>
    <source>
        <strain evidence="2">ATCC BAA-682 / DSM 15412 / SJ</strain>
    </source>
</reference>
<dbReference type="InterPro" id="IPR027417">
    <property type="entry name" value="P-loop_NTPase"/>
</dbReference>
<dbReference type="InterPro" id="IPR052922">
    <property type="entry name" value="Cytidylate_Kinase-2"/>
</dbReference>
<dbReference type="RefSeq" id="WP_014243738.1">
    <property type="nucleotide sequence ID" value="NC_016620.1"/>
</dbReference>
<dbReference type="SUPFAM" id="SSF52540">
    <property type="entry name" value="P-loop containing nucleoside triphosphate hydrolases"/>
    <property type="match status" value="1"/>
</dbReference>
<dbReference type="EMBL" id="FQ312005">
    <property type="protein sequence ID" value="CBW25954.1"/>
    <property type="molecule type" value="Genomic_DNA"/>
</dbReference>
<dbReference type="Gene3D" id="3.40.50.300">
    <property type="entry name" value="P-loop containing nucleotide triphosphate hydrolases"/>
    <property type="match status" value="1"/>
</dbReference>
<dbReference type="eggNOG" id="COG0563">
    <property type="taxonomic scope" value="Bacteria"/>
</dbReference>
<keyword evidence="2" id="KW-1185">Reference proteome</keyword>
<dbReference type="STRING" id="862908.BMS_1071"/>
<sequence length="173" mass="20507">MKRILIIGISCSGKTTVGMKLSKKLNIPFHDLDDLYWNPGWIETDKEKFKNSVTSLCKEESWIIVGNYNSVQSLVLEECDTVIWLNLSRARVWYQAIVRSMRRILFSERCCNGNIESFQRTFLTKDSILLWVLKDYKRKYIKYSNMRDDGEFSKKEYIELRNTTQINNLLIKE</sequence>
<dbReference type="Pfam" id="PF01202">
    <property type="entry name" value="SKI"/>
    <property type="match status" value="1"/>
</dbReference>
<evidence type="ECO:0008006" key="3">
    <source>
        <dbReference type="Google" id="ProtNLM"/>
    </source>
</evidence>
<name>E1WYA6_HALMS</name>
<proteinExistence type="predicted"/>
<evidence type="ECO:0000313" key="2">
    <source>
        <dbReference type="Proteomes" id="UP000008963"/>
    </source>
</evidence>
<dbReference type="HOGENOM" id="CLU_092618_1_1_7"/>
<protein>
    <recommendedName>
        <fullName evidence="3">Adenylate kinase</fullName>
    </recommendedName>
</protein>
<evidence type="ECO:0000313" key="1">
    <source>
        <dbReference type="EMBL" id="CBW25954.1"/>
    </source>
</evidence>
<gene>
    <name evidence="1" type="ordered locus">BMS_1071</name>
</gene>
<dbReference type="OrthoDB" id="5296079at2"/>
<dbReference type="PATRIC" id="fig|862908.3.peg.1020"/>
<dbReference type="PANTHER" id="PTHR37816">
    <property type="entry name" value="YALI0E33011P"/>
    <property type="match status" value="1"/>
</dbReference>
<accession>E1WYA6</accession>
<dbReference type="PANTHER" id="PTHR37816:SF1">
    <property type="entry name" value="TOXIN"/>
    <property type="match status" value="1"/>
</dbReference>